<dbReference type="AlphaFoldDB" id="A0ABD2I9J0"/>
<keyword evidence="1" id="KW-0812">Transmembrane</keyword>
<feature type="chain" id="PRO_5044831754" evidence="2">
    <location>
        <begin position="20"/>
        <end position="267"/>
    </location>
</feature>
<accession>A0ABD2I9J0</accession>
<feature type="signal peptide" evidence="2">
    <location>
        <begin position="1"/>
        <end position="19"/>
    </location>
</feature>
<evidence type="ECO:0000313" key="4">
    <source>
        <dbReference type="Proteomes" id="UP001620626"/>
    </source>
</evidence>
<reference evidence="3 4" key="1">
    <citation type="submission" date="2024-10" db="EMBL/GenBank/DDBJ databases">
        <authorList>
            <person name="Kim D."/>
        </authorList>
    </citation>
    <scope>NUCLEOTIDE SEQUENCE [LARGE SCALE GENOMIC DNA]</scope>
    <source>
        <strain evidence="3">BH-2024</strain>
    </source>
</reference>
<keyword evidence="2" id="KW-0732">Signal</keyword>
<organism evidence="3 4">
    <name type="scientific">Heterodera trifolii</name>
    <dbReference type="NCBI Taxonomy" id="157864"/>
    <lineage>
        <taxon>Eukaryota</taxon>
        <taxon>Metazoa</taxon>
        <taxon>Ecdysozoa</taxon>
        <taxon>Nematoda</taxon>
        <taxon>Chromadorea</taxon>
        <taxon>Rhabditida</taxon>
        <taxon>Tylenchina</taxon>
        <taxon>Tylenchomorpha</taxon>
        <taxon>Tylenchoidea</taxon>
        <taxon>Heteroderidae</taxon>
        <taxon>Heteroderinae</taxon>
        <taxon>Heterodera</taxon>
    </lineage>
</organism>
<comment type="caution">
    <text evidence="3">The sequence shown here is derived from an EMBL/GenBank/DDBJ whole genome shotgun (WGS) entry which is preliminary data.</text>
</comment>
<dbReference type="Proteomes" id="UP001620626">
    <property type="component" value="Unassembled WGS sequence"/>
</dbReference>
<protein>
    <submittedName>
        <fullName evidence="3">Uncharacterized protein</fullName>
    </submittedName>
</protein>
<name>A0ABD2I9J0_9BILA</name>
<gene>
    <name evidence="3" type="ORF">niasHT_033319</name>
</gene>
<feature type="transmembrane region" description="Helical" evidence="1">
    <location>
        <begin position="224"/>
        <end position="255"/>
    </location>
</feature>
<evidence type="ECO:0000256" key="2">
    <source>
        <dbReference type="SAM" id="SignalP"/>
    </source>
</evidence>
<evidence type="ECO:0000256" key="1">
    <source>
        <dbReference type="SAM" id="Phobius"/>
    </source>
</evidence>
<proteinExistence type="predicted"/>
<sequence length="267" mass="30008">MLLFLAFPLLFTLALHCYALNGANLAIGDIEPQLNEVKESSDLDNWALEKGCKTIPLLKKVKTEEITTEMKAFGQIVSQICHKNGMQNGQMILRKLTTLGQQILAQLKMTEKKTQKFAYGQNHQHEEGLPLAKFGTEMMAFAKRMPDEMPEKNAFVEKLKAVGTNLSLPSDLFQFLLTELTLLSRTEYAKKDKNAEKDLLLASSFLSAQRRQKRQNRPNLIPPAVIAMFAVIGLMTGSPVIVLIGMYLTILYATIMLHIILKQLRGE</sequence>
<keyword evidence="1" id="KW-0472">Membrane</keyword>
<keyword evidence="1" id="KW-1133">Transmembrane helix</keyword>
<keyword evidence="4" id="KW-1185">Reference proteome</keyword>
<dbReference type="EMBL" id="JBICBT010001298">
    <property type="protein sequence ID" value="KAL3074111.1"/>
    <property type="molecule type" value="Genomic_DNA"/>
</dbReference>
<evidence type="ECO:0000313" key="3">
    <source>
        <dbReference type="EMBL" id="KAL3074111.1"/>
    </source>
</evidence>